<evidence type="ECO:0008006" key="3">
    <source>
        <dbReference type="Google" id="ProtNLM"/>
    </source>
</evidence>
<gene>
    <name evidence="1" type="ORF">AYI69_g8050</name>
</gene>
<dbReference type="OrthoDB" id="5522521at2759"/>
<organism evidence="1 2">
    <name type="scientific">Smittium culicis</name>
    <dbReference type="NCBI Taxonomy" id="133412"/>
    <lineage>
        <taxon>Eukaryota</taxon>
        <taxon>Fungi</taxon>
        <taxon>Fungi incertae sedis</taxon>
        <taxon>Zoopagomycota</taxon>
        <taxon>Kickxellomycotina</taxon>
        <taxon>Harpellomycetes</taxon>
        <taxon>Harpellales</taxon>
        <taxon>Legeriomycetaceae</taxon>
        <taxon>Smittium</taxon>
    </lineage>
</organism>
<proteinExistence type="predicted"/>
<name>A0A1R1XMM0_9FUNG</name>
<dbReference type="EMBL" id="LSSM01004087">
    <property type="protein sequence ID" value="OMJ15874.1"/>
    <property type="molecule type" value="Genomic_DNA"/>
</dbReference>
<evidence type="ECO:0000313" key="2">
    <source>
        <dbReference type="Proteomes" id="UP000187429"/>
    </source>
</evidence>
<sequence>MDLEPKITSHLYMLFHNALITGEKLRIWNKGRFDHTQECKVCKSRKENVLDIYFGCRRINEFWKLICQFINDKSTVETGLASRITVDIIFDFLEPIKNKFSKIEILYGLAIWKIYRAKTEAALANTILPAEGIFLRWKNDLKEKIIRDSKHPKKRDTWNKIKPLWFSIEPGGKVNFNNS</sequence>
<protein>
    <recommendedName>
        <fullName evidence="3">Reverse transcriptase zinc-binding domain-containing protein</fullName>
    </recommendedName>
</protein>
<dbReference type="AlphaFoldDB" id="A0A1R1XMM0"/>
<keyword evidence="2" id="KW-1185">Reference proteome</keyword>
<dbReference type="Proteomes" id="UP000187429">
    <property type="component" value="Unassembled WGS sequence"/>
</dbReference>
<evidence type="ECO:0000313" key="1">
    <source>
        <dbReference type="EMBL" id="OMJ15874.1"/>
    </source>
</evidence>
<accession>A0A1R1XMM0</accession>
<reference evidence="2" key="1">
    <citation type="submission" date="2017-01" db="EMBL/GenBank/DDBJ databases">
        <authorList>
            <person name="Wang Y."/>
            <person name="White M."/>
            <person name="Kvist S."/>
            <person name="Moncalvo J.-M."/>
        </authorList>
    </citation>
    <scope>NUCLEOTIDE SEQUENCE [LARGE SCALE GENOMIC DNA]</scope>
    <source>
        <strain evidence="2">ID-206-W2</strain>
    </source>
</reference>
<comment type="caution">
    <text evidence="1">The sequence shown here is derived from an EMBL/GenBank/DDBJ whole genome shotgun (WGS) entry which is preliminary data.</text>
</comment>